<proteinExistence type="predicted"/>
<evidence type="ECO:0000256" key="1">
    <source>
        <dbReference type="SAM" id="MobiDB-lite"/>
    </source>
</evidence>
<feature type="non-terminal residue" evidence="3">
    <location>
        <position position="1"/>
    </location>
</feature>
<name>A0A8S2UZ10_9BILA</name>
<dbReference type="Proteomes" id="UP000681720">
    <property type="component" value="Unassembled WGS sequence"/>
</dbReference>
<feature type="compositionally biased region" description="Polar residues" evidence="1">
    <location>
        <begin position="1"/>
        <end position="11"/>
    </location>
</feature>
<dbReference type="EMBL" id="CAJOBJ010050196">
    <property type="protein sequence ID" value="CAF4370285.1"/>
    <property type="molecule type" value="Genomic_DNA"/>
</dbReference>
<evidence type="ECO:0000313" key="3">
    <source>
        <dbReference type="EMBL" id="CAF4370285.1"/>
    </source>
</evidence>
<feature type="region of interest" description="Disordered" evidence="1">
    <location>
        <begin position="1"/>
        <end position="20"/>
    </location>
</feature>
<feature type="non-terminal residue" evidence="3">
    <location>
        <position position="81"/>
    </location>
</feature>
<gene>
    <name evidence="2" type="ORF">BYL167_LOCUS25374</name>
    <name evidence="3" type="ORF">GIL414_LOCUS28814</name>
</gene>
<evidence type="ECO:0000313" key="2">
    <source>
        <dbReference type="EMBL" id="CAF4246375.1"/>
    </source>
</evidence>
<comment type="caution">
    <text evidence="3">The sequence shown here is derived from an EMBL/GenBank/DDBJ whole genome shotgun (WGS) entry which is preliminary data.</text>
</comment>
<evidence type="ECO:0000313" key="4">
    <source>
        <dbReference type="Proteomes" id="UP000681720"/>
    </source>
</evidence>
<organism evidence="3 4">
    <name type="scientific">Rotaria magnacalcarata</name>
    <dbReference type="NCBI Taxonomy" id="392030"/>
    <lineage>
        <taxon>Eukaryota</taxon>
        <taxon>Metazoa</taxon>
        <taxon>Spiralia</taxon>
        <taxon>Gnathifera</taxon>
        <taxon>Rotifera</taxon>
        <taxon>Eurotatoria</taxon>
        <taxon>Bdelloidea</taxon>
        <taxon>Philodinida</taxon>
        <taxon>Philodinidae</taxon>
        <taxon>Rotaria</taxon>
    </lineage>
</organism>
<reference evidence="3" key="1">
    <citation type="submission" date="2021-02" db="EMBL/GenBank/DDBJ databases">
        <authorList>
            <person name="Nowell W R."/>
        </authorList>
    </citation>
    <scope>NUCLEOTIDE SEQUENCE</scope>
</reference>
<sequence length="81" mass="9120">RIPAQSISNNIHPPGSIEDHIDELDDYSSLSSSPIIVRAADAQYFDTAVLSSSNDIMTFDDQRITNIIDQKNYIEELHRNS</sequence>
<dbReference type="EMBL" id="CAJOBH010025266">
    <property type="protein sequence ID" value="CAF4246375.1"/>
    <property type="molecule type" value="Genomic_DNA"/>
</dbReference>
<dbReference type="Proteomes" id="UP000681967">
    <property type="component" value="Unassembled WGS sequence"/>
</dbReference>
<dbReference type="AlphaFoldDB" id="A0A8S2UZ10"/>
<protein>
    <submittedName>
        <fullName evidence="3">Uncharacterized protein</fullName>
    </submittedName>
</protein>
<accession>A0A8S2UZ10</accession>